<evidence type="ECO:0000313" key="2">
    <source>
        <dbReference type="Proteomes" id="UP001604336"/>
    </source>
</evidence>
<proteinExistence type="predicted"/>
<keyword evidence="2" id="KW-1185">Reference proteome</keyword>
<protein>
    <submittedName>
        <fullName evidence="1">Uncharacterized protein</fullName>
    </submittedName>
</protein>
<evidence type="ECO:0000313" key="1">
    <source>
        <dbReference type="EMBL" id="KAL2542199.1"/>
    </source>
</evidence>
<reference evidence="2" key="1">
    <citation type="submission" date="2024-07" db="EMBL/GenBank/DDBJ databases">
        <title>Two chromosome-level genome assemblies of Korean endemic species Abeliophyllum distichum and Forsythia ovata (Oleaceae).</title>
        <authorList>
            <person name="Jang H."/>
        </authorList>
    </citation>
    <scope>NUCLEOTIDE SEQUENCE [LARGE SCALE GENOMIC DNA]</scope>
</reference>
<comment type="caution">
    <text evidence="1">The sequence shown here is derived from an EMBL/GenBank/DDBJ whole genome shotgun (WGS) entry which is preliminary data.</text>
</comment>
<name>A0ABD1VXS3_9LAMI</name>
<dbReference type="AlphaFoldDB" id="A0ABD1VXS3"/>
<sequence>MAISSNPRIVEVGDQFRTDPIRWAAMDVPSIMVAPNGWSQMAGGSILVVQTFIWLGNASACFPERVPAEETAEEERQGRNALPRCQLSNNDIEVLRSIYQAPPSSRRYGFLLNKQHCLTKLGLMNSQGSALPTLLFSL</sequence>
<accession>A0ABD1VXS3</accession>
<organism evidence="1 2">
    <name type="scientific">Abeliophyllum distichum</name>
    <dbReference type="NCBI Taxonomy" id="126358"/>
    <lineage>
        <taxon>Eukaryota</taxon>
        <taxon>Viridiplantae</taxon>
        <taxon>Streptophyta</taxon>
        <taxon>Embryophyta</taxon>
        <taxon>Tracheophyta</taxon>
        <taxon>Spermatophyta</taxon>
        <taxon>Magnoliopsida</taxon>
        <taxon>eudicotyledons</taxon>
        <taxon>Gunneridae</taxon>
        <taxon>Pentapetalae</taxon>
        <taxon>asterids</taxon>
        <taxon>lamiids</taxon>
        <taxon>Lamiales</taxon>
        <taxon>Oleaceae</taxon>
        <taxon>Forsythieae</taxon>
        <taxon>Abeliophyllum</taxon>
    </lineage>
</organism>
<gene>
    <name evidence="1" type="ORF">Adt_03177</name>
</gene>
<dbReference type="EMBL" id="JBFOLK010000001">
    <property type="protein sequence ID" value="KAL2542199.1"/>
    <property type="molecule type" value="Genomic_DNA"/>
</dbReference>
<dbReference type="Proteomes" id="UP001604336">
    <property type="component" value="Unassembled WGS sequence"/>
</dbReference>